<comment type="caution">
    <text evidence="1">The sequence shown here is derived from an EMBL/GenBank/DDBJ whole genome shotgun (WGS) entry which is preliminary data.</text>
</comment>
<dbReference type="Proteomes" id="UP001152484">
    <property type="component" value="Unassembled WGS sequence"/>
</dbReference>
<evidence type="ECO:0000313" key="2">
    <source>
        <dbReference type="Proteomes" id="UP001152484"/>
    </source>
</evidence>
<dbReference type="AlphaFoldDB" id="A0A9P0ZQG7"/>
<dbReference type="EMBL" id="CAMAPE010000054">
    <property type="protein sequence ID" value="CAH9111163.1"/>
    <property type="molecule type" value="Genomic_DNA"/>
</dbReference>
<accession>A0A9P0ZQG7</accession>
<protein>
    <submittedName>
        <fullName evidence="1">Uncharacterized protein</fullName>
    </submittedName>
</protein>
<name>A0A9P0ZQG7_CUSEU</name>
<gene>
    <name evidence="1" type="ORF">CEURO_LOCUS19117</name>
</gene>
<evidence type="ECO:0000313" key="1">
    <source>
        <dbReference type="EMBL" id="CAH9111163.1"/>
    </source>
</evidence>
<sequence>MNFSVELRLSAYNGANTHLRLEDGDGGVGICRCPVVTLEQGSGEDGGGGGVKRQQRPAVSYDGEDWRCPATAEIGGVRRQQRSSSGSGVKWRRRAVVRGGGYWCRYCP</sequence>
<keyword evidence="2" id="KW-1185">Reference proteome</keyword>
<reference evidence="1" key="1">
    <citation type="submission" date="2022-07" db="EMBL/GenBank/DDBJ databases">
        <authorList>
            <person name="Macas J."/>
            <person name="Novak P."/>
            <person name="Neumann P."/>
        </authorList>
    </citation>
    <scope>NUCLEOTIDE SEQUENCE</scope>
</reference>
<organism evidence="1 2">
    <name type="scientific">Cuscuta europaea</name>
    <name type="common">European dodder</name>
    <dbReference type="NCBI Taxonomy" id="41803"/>
    <lineage>
        <taxon>Eukaryota</taxon>
        <taxon>Viridiplantae</taxon>
        <taxon>Streptophyta</taxon>
        <taxon>Embryophyta</taxon>
        <taxon>Tracheophyta</taxon>
        <taxon>Spermatophyta</taxon>
        <taxon>Magnoliopsida</taxon>
        <taxon>eudicotyledons</taxon>
        <taxon>Gunneridae</taxon>
        <taxon>Pentapetalae</taxon>
        <taxon>asterids</taxon>
        <taxon>lamiids</taxon>
        <taxon>Solanales</taxon>
        <taxon>Convolvulaceae</taxon>
        <taxon>Cuscuteae</taxon>
        <taxon>Cuscuta</taxon>
        <taxon>Cuscuta subgen. Cuscuta</taxon>
    </lineage>
</organism>
<proteinExistence type="predicted"/>